<name>S5ZV85_9SPIR</name>
<protein>
    <submittedName>
        <fullName evidence="1">Uncharacterized protein</fullName>
    </submittedName>
</protein>
<dbReference type="AlphaFoldDB" id="S5ZV85"/>
<dbReference type="Proteomes" id="UP000015620">
    <property type="component" value="Chromosome"/>
</dbReference>
<sequence>MIIFSRPFFLQYLIYCLTLYPFSFYKYLHNIIYDIILLIKAV</sequence>
<organism evidence="1 2">
    <name type="scientific">Treponema pedis str. T A4</name>
    <dbReference type="NCBI Taxonomy" id="1291379"/>
    <lineage>
        <taxon>Bacteria</taxon>
        <taxon>Pseudomonadati</taxon>
        <taxon>Spirochaetota</taxon>
        <taxon>Spirochaetia</taxon>
        <taxon>Spirochaetales</taxon>
        <taxon>Treponemataceae</taxon>
        <taxon>Treponema</taxon>
    </lineage>
</organism>
<evidence type="ECO:0000313" key="1">
    <source>
        <dbReference type="EMBL" id="AGT44165.1"/>
    </source>
</evidence>
<dbReference type="PATRIC" id="fig|1291379.3.peg.1661"/>
<dbReference type="KEGG" id="tped:TPE_1683"/>
<proteinExistence type="predicted"/>
<dbReference type="EMBL" id="CP004120">
    <property type="protein sequence ID" value="AGT44165.1"/>
    <property type="molecule type" value="Genomic_DNA"/>
</dbReference>
<dbReference type="HOGENOM" id="CLU_3259327_0_0_12"/>
<accession>S5ZV85</accession>
<reference evidence="1 2" key="1">
    <citation type="journal article" date="2013" name="PLoS ONE">
        <title>Genome-Wide Relatedness of Treponema pedis, from Gingiva and Necrotic Skin Lesions of Pigs, with the Human Oral Pathogen Treponema denticola.</title>
        <authorList>
            <person name="Svartstrom O."/>
            <person name="Mushtaq M."/>
            <person name="Pringle M."/>
            <person name="Segerman B."/>
        </authorList>
    </citation>
    <scope>NUCLEOTIDE SEQUENCE [LARGE SCALE GENOMIC DNA]</scope>
    <source>
        <strain evidence="1">T A4</strain>
    </source>
</reference>
<keyword evidence="2" id="KW-1185">Reference proteome</keyword>
<gene>
    <name evidence="1" type="ORF">TPE_1683</name>
</gene>
<evidence type="ECO:0000313" key="2">
    <source>
        <dbReference type="Proteomes" id="UP000015620"/>
    </source>
</evidence>